<keyword evidence="3" id="KW-0238">DNA-binding</keyword>
<evidence type="ECO:0000313" key="7">
    <source>
        <dbReference type="Proteomes" id="UP000279760"/>
    </source>
</evidence>
<dbReference type="InterPro" id="IPR052021">
    <property type="entry name" value="Type-I_RS_S_subunit"/>
</dbReference>
<keyword evidence="4" id="KW-0175">Coiled coil</keyword>
<feature type="coiled-coil region" evidence="4">
    <location>
        <begin position="158"/>
        <end position="185"/>
    </location>
</feature>
<sequence>MSWPLVNLESVAHINPRLPKGTDESQVVTFLKMASVSEGGELLEQEKRILSETKKGFTYFEKDDVLLAKITPCFENGKAALLDDLETQLGFGSTEFHVLRAVEGKLDSKYLFHLVWNEEFRFLGKHAMKGAAGQQRISTDFLKNLKIPLPPLETQKQIAAVLEKADQLRKDCQQMEQELNSLAQSVFIDMFGDPVTNPKGWEISALDSIASVQLGKMLSSKSKQNVNPKKYLRNANIQWREVGIDDLLEMDFNEKEMKKFRLQRGDLLVCEGGEIGRCAIWNEQVQDCYYQKALHRVRINPQFLTSEYLQEYFFWMAKLGGLVNSTNEVTFKHLTAEKMNKLKVPLAPISKQKEFSEIYTSIRSELNNNVELMKEADAAFGAIMQKAFKGELNL</sequence>
<dbReference type="CDD" id="cd17260">
    <property type="entry name" value="RMtype1_S_EcoEI-TRD1-CR1_like"/>
    <property type="match status" value="1"/>
</dbReference>
<dbReference type="RefSeq" id="WP_124941475.1">
    <property type="nucleotide sequence ID" value="NZ_CP033578.1"/>
</dbReference>
<feature type="domain" description="Type I restriction modification DNA specificity" evidence="5">
    <location>
        <begin position="3"/>
        <end position="167"/>
    </location>
</feature>
<dbReference type="CDD" id="cd17253">
    <property type="entry name" value="RMtype1_S_Eco933I-TRD2-CR2_like"/>
    <property type="match status" value="1"/>
</dbReference>
<dbReference type="GO" id="GO:0003677">
    <property type="term" value="F:DNA binding"/>
    <property type="evidence" value="ECO:0007669"/>
    <property type="project" value="UniProtKB-KW"/>
</dbReference>
<accession>A0A3G4VFH8</accession>
<dbReference type="AlphaFoldDB" id="A0A3G4VFH8"/>
<dbReference type="InterPro" id="IPR000055">
    <property type="entry name" value="Restrct_endonuc_typeI_TRD"/>
</dbReference>
<feature type="domain" description="Type I restriction modification DNA specificity" evidence="5">
    <location>
        <begin position="198"/>
        <end position="368"/>
    </location>
</feature>
<dbReference type="PANTHER" id="PTHR30408">
    <property type="entry name" value="TYPE-1 RESTRICTION ENZYME ECOKI SPECIFICITY PROTEIN"/>
    <property type="match status" value="1"/>
</dbReference>
<protein>
    <recommendedName>
        <fullName evidence="5">Type I restriction modification DNA specificity domain-containing protein</fullName>
    </recommendedName>
</protein>
<gene>
    <name evidence="6" type="ORF">ECB94_19700</name>
</gene>
<reference evidence="6 7" key="1">
    <citation type="submission" date="2018-11" db="EMBL/GenBank/DDBJ databases">
        <title>Complete Genome Sequence of Vbrio mediterranei 117-T6: a Potential Pathogen Bacteria Isolated from the Conchocelis of Pyropia.</title>
        <authorList>
            <person name="Liu Q."/>
        </authorList>
    </citation>
    <scope>NUCLEOTIDE SEQUENCE [LARGE SCALE GENOMIC DNA]</scope>
    <source>
        <strain evidence="6 7">117-T6</strain>
    </source>
</reference>
<evidence type="ECO:0000259" key="5">
    <source>
        <dbReference type="Pfam" id="PF01420"/>
    </source>
</evidence>
<dbReference type="Proteomes" id="UP000279760">
    <property type="component" value="Chromosome 2"/>
</dbReference>
<dbReference type="REBASE" id="278645">
    <property type="entry name" value="S.VmeT6II"/>
</dbReference>
<dbReference type="EMBL" id="CP033578">
    <property type="protein sequence ID" value="AYV23520.1"/>
    <property type="molecule type" value="Genomic_DNA"/>
</dbReference>
<keyword evidence="2" id="KW-0680">Restriction system</keyword>
<dbReference type="PANTHER" id="PTHR30408:SF12">
    <property type="entry name" value="TYPE I RESTRICTION ENZYME MJAVIII SPECIFICITY SUBUNIT"/>
    <property type="match status" value="1"/>
</dbReference>
<dbReference type="SUPFAM" id="SSF116734">
    <property type="entry name" value="DNA methylase specificity domain"/>
    <property type="match status" value="2"/>
</dbReference>
<evidence type="ECO:0000256" key="2">
    <source>
        <dbReference type="ARBA" id="ARBA00022747"/>
    </source>
</evidence>
<organism evidence="6 7">
    <name type="scientific">Vibrio mediterranei</name>
    <dbReference type="NCBI Taxonomy" id="689"/>
    <lineage>
        <taxon>Bacteria</taxon>
        <taxon>Pseudomonadati</taxon>
        <taxon>Pseudomonadota</taxon>
        <taxon>Gammaproteobacteria</taxon>
        <taxon>Vibrionales</taxon>
        <taxon>Vibrionaceae</taxon>
        <taxon>Vibrio</taxon>
    </lineage>
</organism>
<dbReference type="InterPro" id="IPR044946">
    <property type="entry name" value="Restrct_endonuc_typeI_TRD_sf"/>
</dbReference>
<comment type="similarity">
    <text evidence="1">Belongs to the type-I restriction system S methylase family.</text>
</comment>
<evidence type="ECO:0000256" key="4">
    <source>
        <dbReference type="SAM" id="Coils"/>
    </source>
</evidence>
<evidence type="ECO:0000313" key="6">
    <source>
        <dbReference type="EMBL" id="AYV23520.1"/>
    </source>
</evidence>
<proteinExistence type="inferred from homology"/>
<name>A0A3G4VFH8_9VIBR</name>
<dbReference type="Gene3D" id="3.90.220.20">
    <property type="entry name" value="DNA methylase specificity domains"/>
    <property type="match status" value="2"/>
</dbReference>
<dbReference type="GO" id="GO:0009307">
    <property type="term" value="P:DNA restriction-modification system"/>
    <property type="evidence" value="ECO:0007669"/>
    <property type="project" value="UniProtKB-KW"/>
</dbReference>
<evidence type="ECO:0000256" key="3">
    <source>
        <dbReference type="ARBA" id="ARBA00023125"/>
    </source>
</evidence>
<evidence type="ECO:0000256" key="1">
    <source>
        <dbReference type="ARBA" id="ARBA00010923"/>
    </source>
</evidence>
<dbReference type="Pfam" id="PF01420">
    <property type="entry name" value="Methylase_S"/>
    <property type="match status" value="2"/>
</dbReference>